<keyword evidence="5" id="KW-1185">Reference proteome</keyword>
<evidence type="ECO:0000256" key="2">
    <source>
        <dbReference type="ARBA" id="ARBA00038334"/>
    </source>
</evidence>
<evidence type="ECO:0000313" key="5">
    <source>
        <dbReference type="Proteomes" id="UP000011668"/>
    </source>
</evidence>
<dbReference type="Pfam" id="PF00561">
    <property type="entry name" value="Abhydrolase_1"/>
    <property type="match status" value="1"/>
</dbReference>
<dbReference type="PRINTS" id="PR00412">
    <property type="entry name" value="EPOXHYDRLASE"/>
</dbReference>
<sequence>MHPYDDLVGTAHPNVQAWIHGIAIESFVWTLGRLKCVHIWKLLNTCLIIKEAYWSTAHCQERSTTSALARCPLGIMTESESVDVARTRFNRLIHHVLSASPPWVQQQDCEALFWSPSSLCRYSSTSRHCTYRYGAPYTWLPRFGVSVIFLIMRAACILKGVEFGSYGWRHQVKGWSQRGIRLIVPDTIGYTGSSQPTDPQEYSMKSQSDDLEELVRQAGVSENEKIVLVAHDWGAITASRMAQFKPDLVKGAVNLGIPFIPPSPQYVPLEVLVQIFPSFGYQLYFASPRSNEAMDSNQAEKFINALYSSPAKFASAKVPQFEKAGVLERWLQDQSQMTKSDILSKEYWAVKELDTIISQIKAGVGFSAMLNYYRTTQINYELEKDLPQEFRPDMPKLLILPTADPALPADILAQAQQGAKGVEIVWLEGAGHWLMLERPQEVESLVGEWVEKNGSSRLDHMRAGWCIYSFYVLPL</sequence>
<comment type="caution">
    <text evidence="4">The sequence shown here is derived from an EMBL/GenBank/DDBJ whole genome shotgun (WGS) entry which is preliminary data.</text>
</comment>
<accession>L8WYM6</accession>
<dbReference type="AlphaFoldDB" id="L8WYM6"/>
<dbReference type="PANTHER" id="PTHR43329">
    <property type="entry name" value="EPOXIDE HYDROLASE"/>
    <property type="match status" value="1"/>
</dbReference>
<dbReference type="InterPro" id="IPR000073">
    <property type="entry name" value="AB_hydrolase_1"/>
</dbReference>
<proteinExistence type="inferred from homology"/>
<dbReference type="InterPro" id="IPR029058">
    <property type="entry name" value="AB_hydrolase_fold"/>
</dbReference>
<protein>
    <submittedName>
        <fullName evidence="4">Alpha/beta hydrolase family domain-containing protein</fullName>
    </submittedName>
</protein>
<dbReference type="Gene3D" id="3.40.50.1820">
    <property type="entry name" value="alpha/beta hydrolase"/>
    <property type="match status" value="1"/>
</dbReference>
<dbReference type="Proteomes" id="UP000011668">
    <property type="component" value="Unassembled WGS sequence"/>
</dbReference>
<evidence type="ECO:0000313" key="4">
    <source>
        <dbReference type="EMBL" id="ELU41917.1"/>
    </source>
</evidence>
<dbReference type="EMBL" id="AFRT01000972">
    <property type="protein sequence ID" value="ELU41917.1"/>
    <property type="molecule type" value="Genomic_DNA"/>
</dbReference>
<evidence type="ECO:0000256" key="1">
    <source>
        <dbReference type="ARBA" id="ARBA00022801"/>
    </source>
</evidence>
<gene>
    <name evidence="4" type="ORF">AG1IA_04042</name>
</gene>
<name>L8WYM6_THACA</name>
<dbReference type="HOGENOM" id="CLU_575125_0_0_1"/>
<reference evidence="4 5" key="1">
    <citation type="journal article" date="2013" name="Nat. Commun.">
        <title>The evolution and pathogenic mechanisms of the rice sheath blight pathogen.</title>
        <authorList>
            <person name="Zheng A."/>
            <person name="Lin R."/>
            <person name="Xu L."/>
            <person name="Qin P."/>
            <person name="Tang C."/>
            <person name="Ai P."/>
            <person name="Zhang D."/>
            <person name="Liu Y."/>
            <person name="Sun Z."/>
            <person name="Feng H."/>
            <person name="Wang Y."/>
            <person name="Chen Y."/>
            <person name="Liang X."/>
            <person name="Fu R."/>
            <person name="Li Q."/>
            <person name="Zhang J."/>
            <person name="Yu X."/>
            <person name="Xie Z."/>
            <person name="Ding L."/>
            <person name="Guan P."/>
            <person name="Tang J."/>
            <person name="Liang Y."/>
            <person name="Wang S."/>
            <person name="Deng Q."/>
            <person name="Li S."/>
            <person name="Zhu J."/>
            <person name="Wang L."/>
            <person name="Liu H."/>
            <person name="Li P."/>
        </authorList>
    </citation>
    <scope>NUCLEOTIDE SEQUENCE [LARGE SCALE GENOMIC DNA]</scope>
    <source>
        <strain evidence="5">AG-1 IA</strain>
    </source>
</reference>
<dbReference type="GO" id="GO:0016787">
    <property type="term" value="F:hydrolase activity"/>
    <property type="evidence" value="ECO:0007669"/>
    <property type="project" value="UniProtKB-KW"/>
</dbReference>
<dbReference type="InterPro" id="IPR000639">
    <property type="entry name" value="Epox_hydrolase-like"/>
</dbReference>
<organism evidence="4 5">
    <name type="scientific">Thanatephorus cucumeris (strain AG1-IA)</name>
    <name type="common">Rice sheath blight fungus</name>
    <name type="synonym">Rhizoctonia solani</name>
    <dbReference type="NCBI Taxonomy" id="983506"/>
    <lineage>
        <taxon>Eukaryota</taxon>
        <taxon>Fungi</taxon>
        <taxon>Dikarya</taxon>
        <taxon>Basidiomycota</taxon>
        <taxon>Agaricomycotina</taxon>
        <taxon>Agaricomycetes</taxon>
        <taxon>Cantharellales</taxon>
        <taxon>Ceratobasidiaceae</taxon>
        <taxon>Rhizoctonia</taxon>
        <taxon>Rhizoctonia solani AG-1</taxon>
    </lineage>
</organism>
<dbReference type="OrthoDB" id="408373at2759"/>
<dbReference type="STRING" id="983506.L8WYM6"/>
<dbReference type="SUPFAM" id="SSF53474">
    <property type="entry name" value="alpha/beta-Hydrolases"/>
    <property type="match status" value="1"/>
</dbReference>
<comment type="similarity">
    <text evidence="2">Belongs to the AB hydrolase superfamily. Epoxide hydrolase family.</text>
</comment>
<evidence type="ECO:0000259" key="3">
    <source>
        <dbReference type="Pfam" id="PF00561"/>
    </source>
</evidence>
<keyword evidence="1 4" id="KW-0378">Hydrolase</keyword>
<feature type="domain" description="AB hydrolase-1" evidence="3">
    <location>
        <begin position="164"/>
        <end position="439"/>
    </location>
</feature>